<feature type="region of interest" description="Disordered" evidence="1">
    <location>
        <begin position="27"/>
        <end position="53"/>
    </location>
</feature>
<evidence type="ECO:0000313" key="2">
    <source>
        <dbReference type="EMBL" id="OCK78880.1"/>
    </source>
</evidence>
<dbReference type="Proteomes" id="UP000250266">
    <property type="component" value="Unassembled WGS sequence"/>
</dbReference>
<dbReference type="EMBL" id="KV745035">
    <property type="protein sequence ID" value="OCK78880.1"/>
    <property type="molecule type" value="Genomic_DNA"/>
</dbReference>
<accession>A0A8E2E7M1</accession>
<dbReference type="AlphaFoldDB" id="A0A8E2E7M1"/>
<evidence type="ECO:0000256" key="1">
    <source>
        <dbReference type="SAM" id="MobiDB-lite"/>
    </source>
</evidence>
<name>A0A8E2E7M1_9PEZI</name>
<reference evidence="2 3" key="1">
    <citation type="journal article" date="2016" name="Nat. Commun.">
        <title>Ectomycorrhizal ecology is imprinted in the genome of the dominant symbiotic fungus Cenococcum geophilum.</title>
        <authorList>
            <consortium name="DOE Joint Genome Institute"/>
            <person name="Peter M."/>
            <person name="Kohler A."/>
            <person name="Ohm R.A."/>
            <person name="Kuo A."/>
            <person name="Krutzmann J."/>
            <person name="Morin E."/>
            <person name="Arend M."/>
            <person name="Barry K.W."/>
            <person name="Binder M."/>
            <person name="Choi C."/>
            <person name="Clum A."/>
            <person name="Copeland A."/>
            <person name="Grisel N."/>
            <person name="Haridas S."/>
            <person name="Kipfer T."/>
            <person name="LaButti K."/>
            <person name="Lindquist E."/>
            <person name="Lipzen A."/>
            <person name="Maire R."/>
            <person name="Meier B."/>
            <person name="Mihaltcheva S."/>
            <person name="Molinier V."/>
            <person name="Murat C."/>
            <person name="Poggeler S."/>
            <person name="Quandt C.A."/>
            <person name="Sperisen C."/>
            <person name="Tritt A."/>
            <person name="Tisserant E."/>
            <person name="Crous P.W."/>
            <person name="Henrissat B."/>
            <person name="Nehls U."/>
            <person name="Egli S."/>
            <person name="Spatafora J.W."/>
            <person name="Grigoriev I.V."/>
            <person name="Martin F.M."/>
        </authorList>
    </citation>
    <scope>NUCLEOTIDE SEQUENCE [LARGE SCALE GENOMIC DNA]</scope>
    <source>
        <strain evidence="2 3">CBS 459.81</strain>
    </source>
</reference>
<gene>
    <name evidence="2" type="ORF">K432DRAFT_83077</name>
</gene>
<organism evidence="2 3">
    <name type="scientific">Lepidopterella palustris CBS 459.81</name>
    <dbReference type="NCBI Taxonomy" id="1314670"/>
    <lineage>
        <taxon>Eukaryota</taxon>
        <taxon>Fungi</taxon>
        <taxon>Dikarya</taxon>
        <taxon>Ascomycota</taxon>
        <taxon>Pezizomycotina</taxon>
        <taxon>Dothideomycetes</taxon>
        <taxon>Pleosporomycetidae</taxon>
        <taxon>Mytilinidiales</taxon>
        <taxon>Argynnaceae</taxon>
        <taxon>Lepidopterella</taxon>
    </lineage>
</organism>
<sequence length="73" mass="8315">MSPPNIIKYEFCKLRISLFRVRAHNVPDPTAPHEMGNRPKPNTTASPAALHSIPNNNIRTITARMRFCDDFQP</sequence>
<keyword evidence="3" id="KW-1185">Reference proteome</keyword>
<proteinExistence type="predicted"/>
<evidence type="ECO:0000313" key="3">
    <source>
        <dbReference type="Proteomes" id="UP000250266"/>
    </source>
</evidence>
<protein>
    <submittedName>
        <fullName evidence="2">Uncharacterized protein</fullName>
    </submittedName>
</protein>